<feature type="transmembrane region" description="Helical" evidence="1">
    <location>
        <begin position="109"/>
        <end position="130"/>
    </location>
</feature>
<comment type="caution">
    <text evidence="2">The sequence shown here is derived from an EMBL/GenBank/DDBJ whole genome shotgun (WGS) entry which is preliminary data.</text>
</comment>
<dbReference type="InterPro" id="IPR050583">
    <property type="entry name" value="Mycobacterial_A85_antigen"/>
</dbReference>
<evidence type="ECO:0000313" key="2">
    <source>
        <dbReference type="EMBL" id="PNS43691.1"/>
    </source>
</evidence>
<keyword evidence="1" id="KW-0472">Membrane</keyword>
<organism evidence="2 3">
    <name type="scientific">Gardnerella vaginalis</name>
    <dbReference type="NCBI Taxonomy" id="2702"/>
    <lineage>
        <taxon>Bacteria</taxon>
        <taxon>Bacillati</taxon>
        <taxon>Actinomycetota</taxon>
        <taxon>Actinomycetes</taxon>
        <taxon>Bifidobacteriales</taxon>
        <taxon>Bifidobacteriaceae</taxon>
        <taxon>Gardnerella</taxon>
    </lineage>
</organism>
<dbReference type="GO" id="GO:0016747">
    <property type="term" value="F:acyltransferase activity, transferring groups other than amino-acyl groups"/>
    <property type="evidence" value="ECO:0007669"/>
    <property type="project" value="TreeGrafter"/>
</dbReference>
<keyword evidence="1" id="KW-1133">Transmembrane helix</keyword>
<reference evidence="2 3" key="1">
    <citation type="submission" date="2016-10" db="EMBL/GenBank/DDBJ databases">
        <authorList>
            <person name="Varghese N."/>
        </authorList>
    </citation>
    <scope>NUCLEOTIDE SEQUENCE [LARGE SCALE GENOMIC DNA]</scope>
    <source>
        <strain evidence="2 3">KA00225</strain>
    </source>
</reference>
<feature type="transmembrane region" description="Helical" evidence="1">
    <location>
        <begin position="42"/>
        <end position="67"/>
    </location>
</feature>
<dbReference type="Pfam" id="PF00756">
    <property type="entry name" value="Esterase"/>
    <property type="match status" value="1"/>
</dbReference>
<accession>A0A2K1SVZ2</accession>
<proteinExistence type="predicted"/>
<dbReference type="PANTHER" id="PTHR48098">
    <property type="entry name" value="ENTEROCHELIN ESTERASE-RELATED"/>
    <property type="match status" value="1"/>
</dbReference>
<dbReference type="EMBL" id="MNLH01000001">
    <property type="protein sequence ID" value="PNS43691.1"/>
    <property type="molecule type" value="Genomic_DNA"/>
</dbReference>
<dbReference type="InterPro" id="IPR029058">
    <property type="entry name" value="AB_hydrolase_fold"/>
</dbReference>
<feature type="transmembrane region" description="Helical" evidence="1">
    <location>
        <begin position="73"/>
        <end position="97"/>
    </location>
</feature>
<protein>
    <submittedName>
        <fullName evidence="2">MFS transporter</fullName>
    </submittedName>
</protein>
<keyword evidence="1" id="KW-0812">Transmembrane</keyword>
<dbReference type="SUPFAM" id="SSF53474">
    <property type="entry name" value="alpha/beta-Hydrolases"/>
    <property type="match status" value="1"/>
</dbReference>
<evidence type="ECO:0000313" key="3">
    <source>
        <dbReference type="Proteomes" id="UP000236146"/>
    </source>
</evidence>
<dbReference type="Gene3D" id="3.40.50.1820">
    <property type="entry name" value="alpha/beta hydrolase"/>
    <property type="match status" value="1"/>
</dbReference>
<dbReference type="RefSeq" id="WP_103084071.1">
    <property type="nucleotide sequence ID" value="NZ_MNLH01000001.1"/>
</dbReference>
<evidence type="ECO:0000256" key="1">
    <source>
        <dbReference type="SAM" id="Phobius"/>
    </source>
</evidence>
<dbReference type="AlphaFoldDB" id="A0A2K1SVZ2"/>
<feature type="transmembrane region" description="Helical" evidence="1">
    <location>
        <begin position="12"/>
        <end position="30"/>
    </location>
</feature>
<sequence length="462" mass="50543">MKSLESISLIQGWLPISVFGLTGLGIIILLCCKSNWGKKKKYVIPTLVKLGISVISFFVGWLIIWLISDVFMVFGVSVGILVMLSIAAGFGFLGFAISSAIMTRSTLRIISIVTIFFVLISTALQVDIIYGEYTTIGSIFGLGGYPKLEKSMKKSPHMTIEQWNNLAEQNELPTIPSKGITRSVKIPNTKSHFEARIANVYLPPAALVKNPPRLPVMVMLAGQPGSPNRFFSASNIVATLDDYASKHNGLAPIVVSPDQNGNQSHNSLCADTTVYGNAETYLTKDVPNWIKENLPVSNNPDFWMMGGFSQGGTCSTQLVPAHPDVYGNIFAASGELEPTYIDRQKTIDRYFNGDAQAYENHVPSTIMALQAPLNQYYYSVAGQLDVESQKSQESIAKAAHKSGISVITMIANGHGHDWHTVKAGLSVAIDRFCKRTGISSKLPSLTSYKDIKIVKEQLVKRE</sequence>
<dbReference type="PANTHER" id="PTHR48098:SF1">
    <property type="entry name" value="DIACYLGLYCEROL ACYLTRANSFERASE_MYCOLYLTRANSFERASE AG85A"/>
    <property type="match status" value="1"/>
</dbReference>
<dbReference type="InterPro" id="IPR000801">
    <property type="entry name" value="Esterase-like"/>
</dbReference>
<dbReference type="Proteomes" id="UP000236146">
    <property type="component" value="Unassembled WGS sequence"/>
</dbReference>
<gene>
    <name evidence="2" type="ORF">BFS05_00175</name>
</gene>
<dbReference type="OrthoDB" id="3723842at2"/>
<name>A0A2K1SVZ2_GARVA</name>